<dbReference type="FunFam" id="3.40.640.10:FF:000027">
    <property type="entry name" value="Serine--pyruvate aminotransferase, mitochondrial"/>
    <property type="match status" value="1"/>
</dbReference>
<dbReference type="Gene3D" id="3.40.640.10">
    <property type="entry name" value="Type I PLP-dependent aspartate aminotransferase-like (Major domain)"/>
    <property type="match status" value="1"/>
</dbReference>
<dbReference type="Pfam" id="PF00266">
    <property type="entry name" value="Aminotran_5"/>
    <property type="match status" value="1"/>
</dbReference>
<evidence type="ECO:0000256" key="6">
    <source>
        <dbReference type="PIRSR" id="PIRSR000524-1"/>
    </source>
</evidence>
<name>A0A1U9K9D3_9BACL</name>
<dbReference type="PROSITE" id="PS00595">
    <property type="entry name" value="AA_TRANSFER_CLASS_5"/>
    <property type="match status" value="1"/>
</dbReference>
<dbReference type="Gene3D" id="3.90.1150.10">
    <property type="entry name" value="Aspartate Aminotransferase, domain 1"/>
    <property type="match status" value="1"/>
</dbReference>
<evidence type="ECO:0000313" key="11">
    <source>
        <dbReference type="EMBL" id="AQS56640.1"/>
    </source>
</evidence>
<feature type="binding site" evidence="6">
    <location>
        <position position="337"/>
    </location>
    <ligand>
        <name>substrate</name>
    </ligand>
</feature>
<dbReference type="InterPro" id="IPR015424">
    <property type="entry name" value="PyrdxlP-dep_Trfase"/>
</dbReference>
<dbReference type="GO" id="GO:0008453">
    <property type="term" value="F:alanine-glyoxylate transaminase activity"/>
    <property type="evidence" value="ECO:0007669"/>
    <property type="project" value="TreeGrafter"/>
</dbReference>
<feature type="modified residue" description="N6-(pyridoxal phosphate)lysine" evidence="7">
    <location>
        <position position="194"/>
    </location>
</feature>
<keyword evidence="5 7" id="KW-0663">Pyridoxal phosphate</keyword>
<evidence type="ECO:0000256" key="8">
    <source>
        <dbReference type="RuleBase" id="RU004075"/>
    </source>
</evidence>
<protein>
    <submittedName>
        <fullName evidence="11">Class V aminotransferase</fullName>
    </submittedName>
</protein>
<gene>
    <name evidence="11" type="ORF">B0W44_13635</name>
</gene>
<dbReference type="SUPFAM" id="SSF53383">
    <property type="entry name" value="PLP-dependent transferases"/>
    <property type="match status" value="1"/>
</dbReference>
<dbReference type="InterPro" id="IPR000192">
    <property type="entry name" value="Aminotrans_V_dom"/>
</dbReference>
<comment type="similarity">
    <text evidence="2 8">Belongs to the class-V pyridoxal-phosphate-dependent aminotransferase family.</text>
</comment>
<evidence type="ECO:0000256" key="7">
    <source>
        <dbReference type="PIRSR" id="PIRSR000524-50"/>
    </source>
</evidence>
<dbReference type="GO" id="GO:0004760">
    <property type="term" value="F:L-serine-pyruvate transaminase activity"/>
    <property type="evidence" value="ECO:0007669"/>
    <property type="project" value="TreeGrafter"/>
</dbReference>
<evidence type="ECO:0000259" key="10">
    <source>
        <dbReference type="Pfam" id="PF00266"/>
    </source>
</evidence>
<keyword evidence="4 11" id="KW-0808">Transferase</keyword>
<dbReference type="InterPro" id="IPR020578">
    <property type="entry name" value="Aminotrans_V_PyrdxlP_BS"/>
</dbReference>
<evidence type="ECO:0000256" key="9">
    <source>
        <dbReference type="RuleBase" id="RU004504"/>
    </source>
</evidence>
<comment type="cofactor">
    <cofactor evidence="1 7 9">
        <name>pyridoxal 5'-phosphate</name>
        <dbReference type="ChEBI" id="CHEBI:597326"/>
    </cofactor>
</comment>
<reference evidence="11 12" key="1">
    <citation type="journal article" date="2015" name="Int. J. Syst. Evol. Microbiol.">
        <title>Novibacillus thermophilus gen. nov., sp. nov., a Gram-staining-negative and moderately thermophilic member of the family Thermoactinomycetaceae.</title>
        <authorList>
            <person name="Yang G."/>
            <person name="Chen J."/>
            <person name="Zhou S."/>
        </authorList>
    </citation>
    <scope>NUCLEOTIDE SEQUENCE [LARGE SCALE GENOMIC DNA]</scope>
    <source>
        <strain evidence="11 12">SG-1</strain>
    </source>
</reference>
<proteinExistence type="inferred from homology"/>
<accession>A0A1U9K9D3</accession>
<dbReference type="InterPro" id="IPR015422">
    <property type="entry name" value="PyrdxlP-dep_Trfase_small"/>
</dbReference>
<sequence length="383" mass="41538">MLFKDKFRLHTPGPTPIPPSVQHAMNRPMIGHRSSTCSAIIQESSKRLQPIFGTKQDVLIITGSGTSALESAVSNTVQAGDEVSVVVTGAFGDRFAKLTERFGCHVHRLDIPWGERCTPEELKSHLRQHPDVKAIFMTYCETSTGVLNPIEELARVAREETDALTIVDGVSCIGAVPMEMDAWGIDIAVTGSQKALMLPAGLAFVAVSERAWQVIENNATPRFYLDLSAYRKSLGKQTTPYTPAVSLLFGLEEVLNLIEAQGMDNVIARHRLMMEMTRAGIRALGLPLVATDEAASPTVTSVYGTNDVHVEDLRQTLSAMNVTVAGGQQHLKGQIFRIGHMGYCEPGDILAVIATLEVALKTLNVPVSLGRGVQAAEEVWARV</sequence>
<evidence type="ECO:0000256" key="5">
    <source>
        <dbReference type="ARBA" id="ARBA00022898"/>
    </source>
</evidence>
<dbReference type="InterPro" id="IPR024169">
    <property type="entry name" value="SP_NH2Trfase/AEP_transaminase"/>
</dbReference>
<organism evidence="11 12">
    <name type="scientific">Novibacillus thermophilus</name>
    <dbReference type="NCBI Taxonomy" id="1471761"/>
    <lineage>
        <taxon>Bacteria</taxon>
        <taxon>Bacillati</taxon>
        <taxon>Bacillota</taxon>
        <taxon>Bacilli</taxon>
        <taxon>Bacillales</taxon>
        <taxon>Thermoactinomycetaceae</taxon>
        <taxon>Novibacillus</taxon>
    </lineage>
</organism>
<dbReference type="PANTHER" id="PTHR21152:SF40">
    <property type="entry name" value="ALANINE--GLYOXYLATE AMINOTRANSFERASE"/>
    <property type="match status" value="1"/>
</dbReference>
<evidence type="ECO:0000256" key="3">
    <source>
        <dbReference type="ARBA" id="ARBA00022576"/>
    </source>
</evidence>
<evidence type="ECO:0000256" key="2">
    <source>
        <dbReference type="ARBA" id="ARBA00009236"/>
    </source>
</evidence>
<evidence type="ECO:0000313" key="12">
    <source>
        <dbReference type="Proteomes" id="UP000188603"/>
    </source>
</evidence>
<evidence type="ECO:0000256" key="4">
    <source>
        <dbReference type="ARBA" id="ARBA00022679"/>
    </source>
</evidence>
<dbReference type="PANTHER" id="PTHR21152">
    <property type="entry name" value="AMINOTRANSFERASE CLASS V"/>
    <property type="match status" value="1"/>
</dbReference>
<keyword evidence="3 11" id="KW-0032">Aminotransferase</keyword>
<evidence type="ECO:0000256" key="1">
    <source>
        <dbReference type="ARBA" id="ARBA00001933"/>
    </source>
</evidence>
<feature type="domain" description="Aminotransferase class V" evidence="10">
    <location>
        <begin position="29"/>
        <end position="329"/>
    </location>
</feature>
<dbReference type="InterPro" id="IPR015421">
    <property type="entry name" value="PyrdxlP-dep_Trfase_major"/>
</dbReference>
<keyword evidence="12" id="KW-1185">Reference proteome</keyword>
<dbReference type="Proteomes" id="UP000188603">
    <property type="component" value="Chromosome"/>
</dbReference>
<dbReference type="STRING" id="1471761.B0W44_13635"/>
<dbReference type="GO" id="GO:0019265">
    <property type="term" value="P:glycine biosynthetic process, by transamination of glyoxylate"/>
    <property type="evidence" value="ECO:0007669"/>
    <property type="project" value="TreeGrafter"/>
</dbReference>
<dbReference type="AlphaFoldDB" id="A0A1U9K9D3"/>
<dbReference type="PIRSF" id="PIRSF000524">
    <property type="entry name" value="SPT"/>
    <property type="match status" value="1"/>
</dbReference>
<dbReference type="EMBL" id="CP019699">
    <property type="protein sequence ID" value="AQS56640.1"/>
    <property type="molecule type" value="Genomic_DNA"/>
</dbReference>
<dbReference type="KEGG" id="ntr:B0W44_13635"/>